<name>A0AAW1WTD9_RUBAR</name>
<organism evidence="11 12">
    <name type="scientific">Rubus argutus</name>
    <name type="common">Southern blackberry</name>
    <dbReference type="NCBI Taxonomy" id="59490"/>
    <lineage>
        <taxon>Eukaryota</taxon>
        <taxon>Viridiplantae</taxon>
        <taxon>Streptophyta</taxon>
        <taxon>Embryophyta</taxon>
        <taxon>Tracheophyta</taxon>
        <taxon>Spermatophyta</taxon>
        <taxon>Magnoliopsida</taxon>
        <taxon>eudicotyledons</taxon>
        <taxon>Gunneridae</taxon>
        <taxon>Pentapetalae</taxon>
        <taxon>rosids</taxon>
        <taxon>fabids</taxon>
        <taxon>Rosales</taxon>
        <taxon>Rosaceae</taxon>
        <taxon>Rosoideae</taxon>
        <taxon>Rosoideae incertae sedis</taxon>
        <taxon>Rubus</taxon>
    </lineage>
</organism>
<evidence type="ECO:0000259" key="10">
    <source>
        <dbReference type="PROSITE" id="PS51184"/>
    </source>
</evidence>
<evidence type="ECO:0000313" key="12">
    <source>
        <dbReference type="Proteomes" id="UP001457282"/>
    </source>
</evidence>
<gene>
    <name evidence="11" type="ORF">M0R45_025197</name>
</gene>
<dbReference type="InterPro" id="IPR003347">
    <property type="entry name" value="JmjC_dom"/>
</dbReference>
<feature type="domain" description="JmjC" evidence="10">
    <location>
        <begin position="223"/>
        <end position="393"/>
    </location>
</feature>
<dbReference type="PANTHER" id="PTHR10694">
    <property type="entry name" value="LYSINE-SPECIFIC DEMETHYLASE"/>
    <property type="match status" value="1"/>
</dbReference>
<evidence type="ECO:0000259" key="9">
    <source>
        <dbReference type="PROSITE" id="PS51183"/>
    </source>
</evidence>
<dbReference type="GO" id="GO:0141052">
    <property type="term" value="F:histone H3 demethylase activity"/>
    <property type="evidence" value="ECO:0007669"/>
    <property type="project" value="UniProtKB-ARBA"/>
</dbReference>
<proteinExistence type="predicted"/>
<dbReference type="Pfam" id="PF02373">
    <property type="entry name" value="JmjC"/>
    <property type="match status" value="1"/>
</dbReference>
<dbReference type="Pfam" id="PF02375">
    <property type="entry name" value="JmjN"/>
    <property type="match status" value="1"/>
</dbReference>
<dbReference type="FunFam" id="2.60.120.650:FF:000016">
    <property type="entry name" value="Lysine-specific demethylase isoform A"/>
    <property type="match status" value="1"/>
</dbReference>
<evidence type="ECO:0000256" key="5">
    <source>
        <dbReference type="ARBA" id="ARBA00023015"/>
    </source>
</evidence>
<dbReference type="InterPro" id="IPR004198">
    <property type="entry name" value="Znf_C5HC2"/>
</dbReference>
<keyword evidence="2" id="KW-0479">Metal-binding</keyword>
<evidence type="ECO:0000256" key="4">
    <source>
        <dbReference type="ARBA" id="ARBA00023004"/>
    </source>
</evidence>
<dbReference type="AlphaFoldDB" id="A0AAW1WTD9"/>
<evidence type="ECO:0008006" key="13">
    <source>
        <dbReference type="Google" id="ProtNLM"/>
    </source>
</evidence>
<dbReference type="Proteomes" id="UP001457282">
    <property type="component" value="Unassembled WGS sequence"/>
</dbReference>
<dbReference type="PROSITE" id="PS51183">
    <property type="entry name" value="JMJN"/>
    <property type="match status" value="1"/>
</dbReference>
<keyword evidence="7" id="KW-0539">Nucleus</keyword>
<dbReference type="GO" id="GO:0000785">
    <property type="term" value="C:chromatin"/>
    <property type="evidence" value="ECO:0007669"/>
    <property type="project" value="TreeGrafter"/>
</dbReference>
<dbReference type="SUPFAM" id="SSF51197">
    <property type="entry name" value="Clavaminate synthase-like"/>
    <property type="match status" value="1"/>
</dbReference>
<evidence type="ECO:0000313" key="11">
    <source>
        <dbReference type="EMBL" id="KAK9928040.1"/>
    </source>
</evidence>
<dbReference type="GO" id="GO:0016491">
    <property type="term" value="F:oxidoreductase activity"/>
    <property type="evidence" value="ECO:0007669"/>
    <property type="project" value="UniProtKB-KW"/>
</dbReference>
<evidence type="ECO:0000256" key="7">
    <source>
        <dbReference type="ARBA" id="ARBA00023242"/>
    </source>
</evidence>
<dbReference type="SMART" id="SM00558">
    <property type="entry name" value="JmjC"/>
    <property type="match status" value="1"/>
</dbReference>
<evidence type="ECO:0000256" key="6">
    <source>
        <dbReference type="ARBA" id="ARBA00023163"/>
    </source>
</evidence>
<dbReference type="PANTHER" id="PTHR10694:SF33">
    <property type="entry name" value="LYSINE-SPECIFIC DEMETHYLASE 5"/>
    <property type="match status" value="1"/>
</dbReference>
<dbReference type="GO" id="GO:0005634">
    <property type="term" value="C:nucleus"/>
    <property type="evidence" value="ECO:0007669"/>
    <property type="project" value="TreeGrafter"/>
</dbReference>
<evidence type="ECO:0000256" key="1">
    <source>
        <dbReference type="ARBA" id="ARBA00001954"/>
    </source>
</evidence>
<dbReference type="PROSITE" id="PS51184">
    <property type="entry name" value="JMJC"/>
    <property type="match status" value="1"/>
</dbReference>
<dbReference type="InterPro" id="IPR003349">
    <property type="entry name" value="JmjN"/>
</dbReference>
<dbReference type="EMBL" id="JBEDUW010000005">
    <property type="protein sequence ID" value="KAK9928040.1"/>
    <property type="molecule type" value="Genomic_DNA"/>
</dbReference>
<dbReference type="SMART" id="SM00545">
    <property type="entry name" value="JmjN"/>
    <property type="match status" value="1"/>
</dbReference>
<dbReference type="GO" id="GO:0046872">
    <property type="term" value="F:metal ion binding"/>
    <property type="evidence" value="ECO:0007669"/>
    <property type="project" value="UniProtKB-KW"/>
</dbReference>
<comment type="cofactor">
    <cofactor evidence="1">
        <name>Fe(2+)</name>
        <dbReference type="ChEBI" id="CHEBI:29033"/>
    </cofactor>
</comment>
<evidence type="ECO:0000256" key="8">
    <source>
        <dbReference type="SAM" id="MobiDB-lite"/>
    </source>
</evidence>
<keyword evidence="4" id="KW-0408">Iron</keyword>
<dbReference type="GO" id="GO:0040029">
    <property type="term" value="P:epigenetic regulation of gene expression"/>
    <property type="evidence" value="ECO:0007669"/>
    <property type="project" value="UniProtKB-ARBA"/>
</dbReference>
<dbReference type="Gene3D" id="2.60.120.650">
    <property type="entry name" value="Cupin"/>
    <property type="match status" value="1"/>
</dbReference>
<keyword evidence="5" id="KW-0805">Transcription regulation</keyword>
<feature type="region of interest" description="Disordered" evidence="8">
    <location>
        <begin position="817"/>
        <end position="850"/>
    </location>
</feature>
<sequence>MRSETVPEPASFTSMMARSGGDALRASASCGVRIQGGADSISRSTGASQGVDVFSKRRVDKFETSDLEWTEKIPECPAYYPAKEEFDDPLVYLQKIAPEASKYGICKIISPVSASTPAGVVLMREKAGFKFTTRVQPLRLAEWDNDDKVTFFMSGRNYTFRDFEKMANKVFARRYCSAGSLPATYLEKEFWKEIGCGKTESVEYACDVDGSAFSSSPNDPLGSSKWNLKNLSRLPKSILRLLENAIPGVTDPMLYIGMIFSMFAWHVEDHYLYSINYHHCGASKTWYGIPGHAALQFEKVVKEHVYTHDIVSSDGEDGAFDVLLGKTTLFPPSILLEHDVPVYKAVQKPGEFVVTFPRAYHAGFSHGFNCGEAVNFAIGDWFPLGAIASKRYALLNRMPLLPHEELLCKEAMLLHTSLELEDLDYSSADLVSHHRIKVSFVKLMRFQHRARWSLMKSGACTGVLPNSYGTVLCSICKRDCYLAYVSCNCYMHFVCLRHDVRSFDLPCQSNSTLFLREGITEMEAAARKFEEEEGVLKEIKGQGQNGDDLYSYPLNLSQMAEEKGYSPYCHINFELNPELAGTTEITGTTQDQSQEPAPGSHGAKCSSPAVSECSISCVASTLCSLSEPLECLHASNNVQGNANSKTGTLNSKWSAYETSQSSPSYDECSSVHPGNSNGLEVRPIVDQGSDDSDSEIFRVKRRSSLKVEKRIINDVSLSNHSENQGFKRLKKLQPDLRNGRLVPLQNCITKESSTKLVTTTNCKGVTESSSRVDRFARGSTISRGSNIPISIKFKKLTNEDAVRRQREQHRTDIRQLELGKSRRKPPPIEMEPKRLKVTGPSFLASENRLN</sequence>
<keyword evidence="12" id="KW-1185">Reference proteome</keyword>
<evidence type="ECO:0000256" key="2">
    <source>
        <dbReference type="ARBA" id="ARBA00022723"/>
    </source>
</evidence>
<reference evidence="11 12" key="1">
    <citation type="journal article" date="2023" name="G3 (Bethesda)">
        <title>A chromosome-length genome assembly and annotation of blackberry (Rubus argutus, cv. 'Hillquist').</title>
        <authorList>
            <person name="Bruna T."/>
            <person name="Aryal R."/>
            <person name="Dudchenko O."/>
            <person name="Sargent D.J."/>
            <person name="Mead D."/>
            <person name="Buti M."/>
            <person name="Cavallini A."/>
            <person name="Hytonen T."/>
            <person name="Andres J."/>
            <person name="Pham M."/>
            <person name="Weisz D."/>
            <person name="Mascagni F."/>
            <person name="Usai G."/>
            <person name="Natali L."/>
            <person name="Bassil N."/>
            <person name="Fernandez G.E."/>
            <person name="Lomsadze A."/>
            <person name="Armour M."/>
            <person name="Olukolu B."/>
            <person name="Poorten T."/>
            <person name="Britton C."/>
            <person name="Davik J."/>
            <person name="Ashrafi H."/>
            <person name="Aiden E.L."/>
            <person name="Borodovsky M."/>
            <person name="Worthington M."/>
        </authorList>
    </citation>
    <scope>NUCLEOTIDE SEQUENCE [LARGE SCALE GENOMIC DNA]</scope>
    <source>
        <strain evidence="11">PI 553951</strain>
    </source>
</reference>
<feature type="domain" description="JmjN" evidence="9">
    <location>
        <begin position="76"/>
        <end position="117"/>
    </location>
</feature>
<accession>A0AAW1WTD9</accession>
<keyword evidence="6" id="KW-0804">Transcription</keyword>
<keyword evidence="3" id="KW-0560">Oxidoreductase</keyword>
<comment type="caution">
    <text evidence="11">The sequence shown here is derived from an EMBL/GenBank/DDBJ whole genome shotgun (WGS) entry which is preliminary data.</text>
</comment>
<dbReference type="Pfam" id="PF02928">
    <property type="entry name" value="zf-C5HC2"/>
    <property type="match status" value="1"/>
</dbReference>
<protein>
    <recommendedName>
        <fullName evidence="13">Lysine-specific demethylase JMJ706-like</fullName>
    </recommendedName>
</protein>
<evidence type="ECO:0000256" key="3">
    <source>
        <dbReference type="ARBA" id="ARBA00023002"/>
    </source>
</evidence>